<gene>
    <name evidence="2" type="ORF">OVS_04035</name>
</gene>
<keyword evidence="1" id="KW-0732">Signal</keyword>
<name>A0ABN4BSL5_9MOLU</name>
<dbReference type="Proteomes" id="UP000018745">
    <property type="component" value="Chromosome"/>
</dbReference>
<reference evidence="2 3" key="1">
    <citation type="journal article" date="2014" name="Genome Announc.">
        <title>Complete Genome Sequence of Mycoplasma ovis Strain Michigan, a Hemoplasma of Sheep with Two Distinct 16S rRNA Genes.</title>
        <authorList>
            <person name="Deshuillers P.L."/>
            <person name="Santos A.P."/>
            <person name="do Nascimento N.C."/>
            <person name="Hampel J.A."/>
            <person name="Bergin I.L."/>
            <person name="Dyson M.C."/>
            <person name="Messick J.B."/>
        </authorList>
    </citation>
    <scope>NUCLEOTIDE SEQUENCE [LARGE SCALE GENOMIC DNA]</scope>
    <source>
        <strain evidence="2 3">Michigan</strain>
    </source>
</reference>
<feature type="signal peptide" evidence="1">
    <location>
        <begin position="1"/>
        <end position="23"/>
    </location>
</feature>
<accession>A0ABN4BSL5</accession>
<keyword evidence="3" id="KW-1185">Reference proteome</keyword>
<feature type="chain" id="PRO_5046926347" evidence="1">
    <location>
        <begin position="24"/>
        <end position="181"/>
    </location>
</feature>
<sequence>MSFLSAKFIAFSALLGSSGTAIVISTALKNIFTCKANPKIIRRVKQQCAQLFVNLQQGVFIVCPDVNQDTGYQFWLREQTRKGPSYSEIKKVKVSTVPSDSTKEKIKEIKVEFENLKKGITMSSRYIEEFGTSVEKLQHLNSQDLSQCKIEAQDKKPYITCGQYTQELRQIQTYAIPKYIP</sequence>
<evidence type="ECO:0000313" key="2">
    <source>
        <dbReference type="EMBL" id="AHC40538.1"/>
    </source>
</evidence>
<evidence type="ECO:0000256" key="1">
    <source>
        <dbReference type="SAM" id="SignalP"/>
    </source>
</evidence>
<organism evidence="2 3">
    <name type="scientific">Mycoplasma ovis str. Michigan</name>
    <dbReference type="NCBI Taxonomy" id="1415773"/>
    <lineage>
        <taxon>Bacteria</taxon>
        <taxon>Bacillati</taxon>
        <taxon>Mycoplasmatota</taxon>
        <taxon>Mollicutes</taxon>
        <taxon>Mycoplasmataceae</taxon>
        <taxon>Mycoplasma</taxon>
    </lineage>
</organism>
<dbReference type="EMBL" id="CP006935">
    <property type="protein sequence ID" value="AHC40538.1"/>
    <property type="molecule type" value="Genomic_DNA"/>
</dbReference>
<proteinExistence type="predicted"/>
<dbReference type="RefSeq" id="WP_024071564.1">
    <property type="nucleotide sequence ID" value="NC_023062.1"/>
</dbReference>
<evidence type="ECO:0000313" key="3">
    <source>
        <dbReference type="Proteomes" id="UP000018745"/>
    </source>
</evidence>
<protein>
    <submittedName>
        <fullName evidence="2">Uncharacterized protein</fullName>
    </submittedName>
</protein>